<feature type="compositionally biased region" description="Pro residues" evidence="1">
    <location>
        <begin position="239"/>
        <end position="249"/>
    </location>
</feature>
<evidence type="ECO:0000313" key="2">
    <source>
        <dbReference type="EMBL" id="MFC5746641.1"/>
    </source>
</evidence>
<dbReference type="Proteomes" id="UP001596074">
    <property type="component" value="Unassembled WGS sequence"/>
</dbReference>
<comment type="caution">
    <text evidence="2">The sequence shown here is derived from an EMBL/GenBank/DDBJ whole genome shotgun (WGS) entry which is preliminary data.</text>
</comment>
<sequence length="249" mass="24281">MNRADGDDGMAADLWRRLLAALECPCAVCGGTGKVLSDAWKVWHERAGELIRVAQAAHKATTLQQQPAASRNGVPQAAGGPGGPTGPPAGPGPPFGPGGPGGAGGTVPAQVPQALRQTTPQGVPQIAPAAARAAAPPVGRPVAAAGGSPALDPSGGGPAGEGHGGAPAVVAALDRAIDDHVRARPPGPEQVACEACEGCGRALTAAGVGLTEFLARHGLVWAGPGVNGRGGEPVQPGDGPFPTPPRGQL</sequence>
<dbReference type="RefSeq" id="WP_378282260.1">
    <property type="nucleotide sequence ID" value="NZ_JBHSON010000015.1"/>
</dbReference>
<name>A0ABW0ZTK9_9ACTN</name>
<feature type="region of interest" description="Disordered" evidence="1">
    <location>
        <begin position="61"/>
        <end position="166"/>
    </location>
</feature>
<protein>
    <submittedName>
        <fullName evidence="2">Uncharacterized protein</fullName>
    </submittedName>
</protein>
<proteinExistence type="predicted"/>
<reference evidence="3" key="1">
    <citation type="journal article" date="2019" name="Int. J. Syst. Evol. Microbiol.">
        <title>The Global Catalogue of Microorganisms (GCM) 10K type strain sequencing project: providing services to taxonomists for standard genome sequencing and annotation.</title>
        <authorList>
            <consortium name="The Broad Institute Genomics Platform"/>
            <consortium name="The Broad Institute Genome Sequencing Center for Infectious Disease"/>
            <person name="Wu L."/>
            <person name="Ma J."/>
        </authorList>
    </citation>
    <scope>NUCLEOTIDE SEQUENCE [LARGE SCALE GENOMIC DNA]</scope>
    <source>
        <strain evidence="3">KCTC 42087</strain>
    </source>
</reference>
<feature type="compositionally biased region" description="Pro residues" evidence="1">
    <location>
        <begin position="84"/>
        <end position="97"/>
    </location>
</feature>
<evidence type="ECO:0000256" key="1">
    <source>
        <dbReference type="SAM" id="MobiDB-lite"/>
    </source>
</evidence>
<organism evidence="2 3">
    <name type="scientific">Actinomadura rugatobispora</name>
    <dbReference type="NCBI Taxonomy" id="1994"/>
    <lineage>
        <taxon>Bacteria</taxon>
        <taxon>Bacillati</taxon>
        <taxon>Actinomycetota</taxon>
        <taxon>Actinomycetes</taxon>
        <taxon>Streptosporangiales</taxon>
        <taxon>Thermomonosporaceae</taxon>
        <taxon>Actinomadura</taxon>
    </lineage>
</organism>
<feature type="compositionally biased region" description="Low complexity" evidence="1">
    <location>
        <begin position="127"/>
        <end position="150"/>
    </location>
</feature>
<accession>A0ABW0ZTK9</accession>
<gene>
    <name evidence="2" type="ORF">ACFPZN_13535</name>
</gene>
<feature type="compositionally biased region" description="Gly residues" evidence="1">
    <location>
        <begin position="154"/>
        <end position="165"/>
    </location>
</feature>
<dbReference type="EMBL" id="JBHSON010000015">
    <property type="protein sequence ID" value="MFC5746641.1"/>
    <property type="molecule type" value="Genomic_DNA"/>
</dbReference>
<feature type="region of interest" description="Disordered" evidence="1">
    <location>
        <begin position="226"/>
        <end position="249"/>
    </location>
</feature>
<evidence type="ECO:0000313" key="3">
    <source>
        <dbReference type="Proteomes" id="UP001596074"/>
    </source>
</evidence>
<keyword evidence="3" id="KW-1185">Reference proteome</keyword>